<dbReference type="RefSeq" id="WP_013096295.1">
    <property type="nucleotide sequence ID" value="NC_014121.1"/>
</dbReference>
<dbReference type="eggNOG" id="ENOG5033IZW">
    <property type="taxonomic scope" value="Bacteria"/>
</dbReference>
<gene>
    <name evidence="1" type="ordered locus">ECL_01662</name>
</gene>
<dbReference type="OrthoDB" id="6593345at2"/>
<dbReference type="EMBL" id="CP001918">
    <property type="protein sequence ID" value="ADF61220.1"/>
    <property type="molecule type" value="Genomic_DNA"/>
</dbReference>
<protein>
    <recommendedName>
        <fullName evidence="3">DNA breaking-rejoining protein</fullName>
    </recommendedName>
</protein>
<dbReference type="AlphaFoldDB" id="A0A0H3CHU9"/>
<name>A0A0H3CHU9_ENTCC</name>
<accession>A0A0H3CHU9</accession>
<dbReference type="PATRIC" id="fig|716541.4.peg.1877"/>
<dbReference type="KEGG" id="enc:ECL_01662"/>
<evidence type="ECO:0000313" key="2">
    <source>
        <dbReference type="Proteomes" id="UP000002363"/>
    </source>
</evidence>
<organism evidence="1 2">
    <name type="scientific">Enterobacter cloacae subsp. cloacae (strain ATCC 13047 / DSM 30054 / NBRC 13535 / NCTC 10005 / WDCM 00083 / NCDC 279-56)</name>
    <dbReference type="NCBI Taxonomy" id="716541"/>
    <lineage>
        <taxon>Bacteria</taxon>
        <taxon>Pseudomonadati</taxon>
        <taxon>Pseudomonadota</taxon>
        <taxon>Gammaproteobacteria</taxon>
        <taxon>Enterobacterales</taxon>
        <taxon>Enterobacteriaceae</taxon>
        <taxon>Enterobacter</taxon>
        <taxon>Enterobacter cloacae complex</taxon>
    </lineage>
</organism>
<sequence length="90" mass="9660">MKATITTVEMNLVIVNKDLATFNINGAISGMVHLPSSGPVTVVLDGGYVLGEFHCPVCAVKSISLLSVNFAEAQNSCGMSYYDHKRQQLN</sequence>
<dbReference type="STRING" id="716541.ECL_01662"/>
<dbReference type="HOGENOM" id="CLU_181562_0_0_6"/>
<dbReference type="EnsemblBacteria" id="ADF61220">
    <property type="protein sequence ID" value="ADF61220"/>
    <property type="gene ID" value="ECL_01662"/>
</dbReference>
<evidence type="ECO:0000313" key="1">
    <source>
        <dbReference type="EMBL" id="ADF61220.1"/>
    </source>
</evidence>
<reference evidence="1 2" key="1">
    <citation type="journal article" date="2010" name="J. Bacteriol.">
        <title>Complete genome sequence of Enterobacter cloacae subsp. cloacae type strain ATCC 13047.</title>
        <authorList>
            <person name="Ren Y."/>
            <person name="Ren Y."/>
            <person name="Zhou Z."/>
            <person name="Guo X."/>
            <person name="Li Y."/>
            <person name="Feng L."/>
            <person name="Wang L."/>
        </authorList>
    </citation>
    <scope>NUCLEOTIDE SEQUENCE [LARGE SCALE GENOMIC DNA]</scope>
    <source>
        <strain evidence="2">ATCC 13047 / DSM 30054 / NBRC 13535 / NCTC 10005 / WDCM 00083 / NCDC 279-56</strain>
    </source>
</reference>
<proteinExistence type="predicted"/>
<keyword evidence="2" id="KW-1185">Reference proteome</keyword>
<dbReference type="Proteomes" id="UP000002363">
    <property type="component" value="Chromosome"/>
</dbReference>
<evidence type="ECO:0008006" key="3">
    <source>
        <dbReference type="Google" id="ProtNLM"/>
    </source>
</evidence>